<dbReference type="SUPFAM" id="SSF48008">
    <property type="entry name" value="GntR ligand-binding domain-like"/>
    <property type="match status" value="1"/>
</dbReference>
<dbReference type="OrthoDB" id="7834120at2"/>
<evidence type="ECO:0000313" key="6">
    <source>
        <dbReference type="Proteomes" id="UP000240418"/>
    </source>
</evidence>
<dbReference type="InterPro" id="IPR011711">
    <property type="entry name" value="GntR_C"/>
</dbReference>
<dbReference type="SMART" id="SM00895">
    <property type="entry name" value="FCD"/>
    <property type="match status" value="1"/>
</dbReference>
<feature type="domain" description="HTH gntR-type" evidence="4">
    <location>
        <begin position="8"/>
        <end position="75"/>
    </location>
</feature>
<name>A0A2P8FHG6_9RHOB</name>
<dbReference type="GO" id="GO:0003700">
    <property type="term" value="F:DNA-binding transcription factor activity"/>
    <property type="evidence" value="ECO:0007669"/>
    <property type="project" value="InterPro"/>
</dbReference>
<dbReference type="SUPFAM" id="SSF46785">
    <property type="entry name" value="Winged helix' DNA-binding domain"/>
    <property type="match status" value="1"/>
</dbReference>
<dbReference type="CDD" id="cd07377">
    <property type="entry name" value="WHTH_GntR"/>
    <property type="match status" value="1"/>
</dbReference>
<dbReference type="GO" id="GO:0003677">
    <property type="term" value="F:DNA binding"/>
    <property type="evidence" value="ECO:0007669"/>
    <property type="project" value="UniProtKB-KW"/>
</dbReference>
<comment type="caution">
    <text evidence="5">The sequence shown here is derived from an EMBL/GenBank/DDBJ whole genome shotgun (WGS) entry which is preliminary data.</text>
</comment>
<proteinExistence type="predicted"/>
<reference evidence="5 6" key="1">
    <citation type="submission" date="2018-03" db="EMBL/GenBank/DDBJ databases">
        <title>Genomic Encyclopedia of Archaeal and Bacterial Type Strains, Phase II (KMG-II): from individual species to whole genera.</title>
        <authorList>
            <person name="Goeker M."/>
        </authorList>
    </citation>
    <scope>NUCLEOTIDE SEQUENCE [LARGE SCALE GENOMIC DNA]</scope>
    <source>
        <strain evidence="5 6">DSM 100673</strain>
    </source>
</reference>
<keyword evidence="3" id="KW-0804">Transcription</keyword>
<dbReference type="InterPro" id="IPR036388">
    <property type="entry name" value="WH-like_DNA-bd_sf"/>
</dbReference>
<dbReference type="Pfam" id="PF07729">
    <property type="entry name" value="FCD"/>
    <property type="match status" value="1"/>
</dbReference>
<sequence>MSPFNRPKSLTELVTENLRQRIVSGGFELGSQLSEARIARDLEVSRTPVREAINRLETEGLLIVEPQRGSFVFSLEPEELAQLCDARVCLETTALALAIQAHPKGLHEALKDCVEKMTAARAVGDDGEYLVQDTAFHQYFFDFSDNRFLNDAYQTIALKMAAIRNRLGRHTDHMAKSFREHCELTDAVLEQDAHKALNILKYHIDRKEGSYWIEATSPE</sequence>
<dbReference type="PANTHER" id="PTHR43537">
    <property type="entry name" value="TRANSCRIPTIONAL REGULATOR, GNTR FAMILY"/>
    <property type="match status" value="1"/>
</dbReference>
<protein>
    <submittedName>
        <fullName evidence="5">GntR family transcriptional regulator</fullName>
    </submittedName>
</protein>
<keyword evidence="6" id="KW-1185">Reference proteome</keyword>
<dbReference type="RefSeq" id="WP_106607341.1">
    <property type="nucleotide sequence ID" value="NZ_PYGJ01000002.1"/>
</dbReference>
<dbReference type="InterPro" id="IPR000524">
    <property type="entry name" value="Tscrpt_reg_HTH_GntR"/>
</dbReference>
<dbReference type="Gene3D" id="1.20.120.530">
    <property type="entry name" value="GntR ligand-binding domain-like"/>
    <property type="match status" value="1"/>
</dbReference>
<dbReference type="PRINTS" id="PR00035">
    <property type="entry name" value="HTHGNTR"/>
</dbReference>
<dbReference type="Proteomes" id="UP000240418">
    <property type="component" value="Unassembled WGS sequence"/>
</dbReference>
<dbReference type="PROSITE" id="PS50949">
    <property type="entry name" value="HTH_GNTR"/>
    <property type="match status" value="1"/>
</dbReference>
<dbReference type="InterPro" id="IPR036390">
    <property type="entry name" value="WH_DNA-bd_sf"/>
</dbReference>
<keyword evidence="2" id="KW-0238">DNA-binding</keyword>
<dbReference type="InterPro" id="IPR008920">
    <property type="entry name" value="TF_FadR/GntR_C"/>
</dbReference>
<evidence type="ECO:0000259" key="4">
    <source>
        <dbReference type="PROSITE" id="PS50949"/>
    </source>
</evidence>
<evidence type="ECO:0000313" key="5">
    <source>
        <dbReference type="EMBL" id="PSL21147.1"/>
    </source>
</evidence>
<dbReference type="Pfam" id="PF00392">
    <property type="entry name" value="GntR"/>
    <property type="match status" value="1"/>
</dbReference>
<keyword evidence="1" id="KW-0805">Transcription regulation</keyword>
<evidence type="ECO:0000256" key="2">
    <source>
        <dbReference type="ARBA" id="ARBA00023125"/>
    </source>
</evidence>
<evidence type="ECO:0000256" key="3">
    <source>
        <dbReference type="ARBA" id="ARBA00023163"/>
    </source>
</evidence>
<organism evidence="5 6">
    <name type="scientific">Shimia abyssi</name>
    <dbReference type="NCBI Taxonomy" id="1662395"/>
    <lineage>
        <taxon>Bacteria</taxon>
        <taxon>Pseudomonadati</taxon>
        <taxon>Pseudomonadota</taxon>
        <taxon>Alphaproteobacteria</taxon>
        <taxon>Rhodobacterales</taxon>
        <taxon>Roseobacteraceae</taxon>
    </lineage>
</organism>
<gene>
    <name evidence="5" type="ORF">CLV88_102267</name>
</gene>
<dbReference type="PANTHER" id="PTHR43537:SF24">
    <property type="entry name" value="GLUCONATE OPERON TRANSCRIPTIONAL REPRESSOR"/>
    <property type="match status" value="1"/>
</dbReference>
<dbReference type="SMART" id="SM00345">
    <property type="entry name" value="HTH_GNTR"/>
    <property type="match status" value="1"/>
</dbReference>
<dbReference type="Gene3D" id="1.10.10.10">
    <property type="entry name" value="Winged helix-like DNA-binding domain superfamily/Winged helix DNA-binding domain"/>
    <property type="match status" value="1"/>
</dbReference>
<evidence type="ECO:0000256" key="1">
    <source>
        <dbReference type="ARBA" id="ARBA00023015"/>
    </source>
</evidence>
<dbReference type="EMBL" id="PYGJ01000002">
    <property type="protein sequence ID" value="PSL21147.1"/>
    <property type="molecule type" value="Genomic_DNA"/>
</dbReference>
<accession>A0A2P8FHG6</accession>
<dbReference type="AlphaFoldDB" id="A0A2P8FHG6"/>